<accession>A0ABW1WYM7</accession>
<dbReference type="EMBL" id="JBHSUA010000009">
    <property type="protein sequence ID" value="MFC6396097.1"/>
    <property type="molecule type" value="Genomic_DNA"/>
</dbReference>
<sequence>MRAILGAATSLWPVVGRGCTRAGCQGRAVATLTYAYDDETAVLGALAPSRTPGAYDLCRAHADGLSVPQGWEVVRLPDASDPAPAPAVDDLLALADAVREVGLRHDELPPPGLAAPVEDRAGEVVVLAERRHLRVIADAQRGLSAE</sequence>
<dbReference type="InterPro" id="IPR021888">
    <property type="entry name" value="DUF3499"/>
</dbReference>
<dbReference type="RefSeq" id="WP_343885287.1">
    <property type="nucleotide sequence ID" value="NZ_BAAAKI010000004.1"/>
</dbReference>
<name>A0ABW1WYM7_9ACTN</name>
<proteinExistence type="predicted"/>
<gene>
    <name evidence="1" type="ORF">ACFP57_03720</name>
</gene>
<reference evidence="2" key="1">
    <citation type="journal article" date="2019" name="Int. J. Syst. Evol. Microbiol.">
        <title>The Global Catalogue of Microorganisms (GCM) 10K type strain sequencing project: providing services to taxonomists for standard genome sequencing and annotation.</title>
        <authorList>
            <consortium name="The Broad Institute Genomics Platform"/>
            <consortium name="The Broad Institute Genome Sequencing Center for Infectious Disease"/>
            <person name="Wu L."/>
            <person name="Ma J."/>
        </authorList>
    </citation>
    <scope>NUCLEOTIDE SEQUENCE [LARGE SCALE GENOMIC DNA]</scope>
    <source>
        <strain evidence="2">CGMCC 1.15277</strain>
    </source>
</reference>
<evidence type="ECO:0000313" key="2">
    <source>
        <dbReference type="Proteomes" id="UP001596266"/>
    </source>
</evidence>
<protein>
    <submittedName>
        <fullName evidence="1">DUF3499 domain-containing protein</fullName>
    </submittedName>
</protein>
<organism evidence="1 2">
    <name type="scientific">Luteococcus sanguinis</name>
    <dbReference type="NCBI Taxonomy" id="174038"/>
    <lineage>
        <taxon>Bacteria</taxon>
        <taxon>Bacillati</taxon>
        <taxon>Actinomycetota</taxon>
        <taxon>Actinomycetes</taxon>
        <taxon>Propionibacteriales</taxon>
        <taxon>Propionibacteriaceae</taxon>
        <taxon>Luteococcus</taxon>
    </lineage>
</organism>
<dbReference type="Proteomes" id="UP001596266">
    <property type="component" value="Unassembled WGS sequence"/>
</dbReference>
<keyword evidence="2" id="KW-1185">Reference proteome</keyword>
<dbReference type="Pfam" id="PF12005">
    <property type="entry name" value="DUF3499"/>
    <property type="match status" value="1"/>
</dbReference>
<evidence type="ECO:0000313" key="1">
    <source>
        <dbReference type="EMBL" id="MFC6396097.1"/>
    </source>
</evidence>
<comment type="caution">
    <text evidence="1">The sequence shown here is derived from an EMBL/GenBank/DDBJ whole genome shotgun (WGS) entry which is preliminary data.</text>
</comment>